<proteinExistence type="predicted"/>
<dbReference type="Proteomes" id="UP001383192">
    <property type="component" value="Unassembled WGS sequence"/>
</dbReference>
<feature type="region of interest" description="Disordered" evidence="1">
    <location>
        <begin position="23"/>
        <end position="100"/>
    </location>
</feature>
<sequence length="216" mass="24323">MLTKGSAPLHDCIESRTFELATLPAPPAYTPDPAPQTPTPANRTVSTATPTRSTPSTASTPSRGQQTPRRHLVVEAPASTPRRRESTQQRGSTSRDTDDDLWANLEDVTTGLRPSQEQILDRILGDGSEDDDDVPDVTFLLGEEWVQAFRGLELGPWTRMYLQTHKFGSVRARETVLAFNSSNNNFEDFVRRMRDVRPRLTSDVLTMLYYLFLRKM</sequence>
<evidence type="ECO:0000313" key="2">
    <source>
        <dbReference type="EMBL" id="KAK7060530.1"/>
    </source>
</evidence>
<evidence type="ECO:0000256" key="1">
    <source>
        <dbReference type="SAM" id="MobiDB-lite"/>
    </source>
</evidence>
<comment type="caution">
    <text evidence="2">The sequence shown here is derived from an EMBL/GenBank/DDBJ whole genome shotgun (WGS) entry which is preliminary data.</text>
</comment>
<dbReference type="EMBL" id="JAYKXP010000003">
    <property type="protein sequence ID" value="KAK7060530.1"/>
    <property type="molecule type" value="Genomic_DNA"/>
</dbReference>
<reference evidence="2 3" key="1">
    <citation type="submission" date="2024-01" db="EMBL/GenBank/DDBJ databases">
        <title>A draft genome for a cacao thread blight-causing isolate of Paramarasmius palmivorus.</title>
        <authorList>
            <person name="Baruah I.K."/>
            <person name="Bukari Y."/>
            <person name="Amoako-Attah I."/>
            <person name="Meinhardt L.W."/>
            <person name="Bailey B.A."/>
            <person name="Cohen S.P."/>
        </authorList>
    </citation>
    <scope>NUCLEOTIDE SEQUENCE [LARGE SCALE GENOMIC DNA]</scope>
    <source>
        <strain evidence="2 3">GH-12</strain>
    </source>
</reference>
<name>A0AAW0E683_9AGAR</name>
<feature type="compositionally biased region" description="Pro residues" evidence="1">
    <location>
        <begin position="24"/>
        <end position="38"/>
    </location>
</feature>
<protein>
    <submittedName>
        <fullName evidence="2">Uncharacterized protein</fullName>
    </submittedName>
</protein>
<organism evidence="2 3">
    <name type="scientific">Paramarasmius palmivorus</name>
    <dbReference type="NCBI Taxonomy" id="297713"/>
    <lineage>
        <taxon>Eukaryota</taxon>
        <taxon>Fungi</taxon>
        <taxon>Dikarya</taxon>
        <taxon>Basidiomycota</taxon>
        <taxon>Agaricomycotina</taxon>
        <taxon>Agaricomycetes</taxon>
        <taxon>Agaricomycetidae</taxon>
        <taxon>Agaricales</taxon>
        <taxon>Marasmiineae</taxon>
        <taxon>Marasmiaceae</taxon>
        <taxon>Paramarasmius</taxon>
    </lineage>
</organism>
<feature type="compositionally biased region" description="Low complexity" evidence="1">
    <location>
        <begin position="39"/>
        <end position="63"/>
    </location>
</feature>
<keyword evidence="3" id="KW-1185">Reference proteome</keyword>
<evidence type="ECO:0000313" key="3">
    <source>
        <dbReference type="Proteomes" id="UP001383192"/>
    </source>
</evidence>
<gene>
    <name evidence="2" type="ORF">VNI00_001296</name>
</gene>
<dbReference type="AlphaFoldDB" id="A0AAW0E683"/>
<accession>A0AAW0E683</accession>